<dbReference type="AlphaFoldDB" id="A0A8X7NQJ4"/>
<gene>
    <name evidence="3" type="ORF">FOB60_000522</name>
</gene>
<dbReference type="GO" id="GO:0005768">
    <property type="term" value="C:endosome"/>
    <property type="evidence" value="ECO:0007669"/>
    <property type="project" value="TreeGrafter"/>
</dbReference>
<proteinExistence type="predicted"/>
<reference evidence="3" key="1">
    <citation type="submission" date="2020-03" db="EMBL/GenBank/DDBJ databases">
        <title>FDA dAtabase for Regulatory Grade micrObial Sequences (FDA-ARGOS): Supporting development and validation of Infectious Disease Dx tests.</title>
        <authorList>
            <person name="Campos J."/>
            <person name="Goldberg B."/>
            <person name="Tallon L."/>
            <person name="Sadzewicz L."/>
            <person name="Vavikolanu K."/>
            <person name="Mehta A."/>
            <person name="Aluvathingal J."/>
            <person name="Nadendla S."/>
            <person name="Nandy P."/>
            <person name="Geyer C."/>
            <person name="Yan Y."/>
            <person name="Sichtig H."/>
        </authorList>
    </citation>
    <scope>NUCLEOTIDE SEQUENCE [LARGE SCALE GENOMIC DNA]</scope>
    <source>
        <strain evidence="3">FDAARGOS_652</strain>
    </source>
</reference>
<dbReference type="PANTHER" id="PTHR15157">
    <property type="entry name" value="UV RADIATION RESISTANCE-ASSOCIATED GENE PROTEIN"/>
    <property type="match status" value="1"/>
</dbReference>
<dbReference type="EMBL" id="JABWAB010000001">
    <property type="protein sequence ID" value="KAF6058940.1"/>
    <property type="molecule type" value="Genomic_DNA"/>
</dbReference>
<accession>A0A8X7NQJ4</accession>
<sequence>MNGESRRTGDRKVPPRHFVQRNRRISDLRSIRFFNLHNQQSDELEHLNPHKRYGRRRSTLAAIPTISDALENEYDDSRKLVKFAEERIMDTLITIHKIKSDTVLYVSDVSYADADPQFTIQLANVPLQIHKCIIKLWSKRESQWTLFCTYKVDLNKLKKESILVEDDAFDMFKENSFCVKLKDSWYTFPDMLVSCGSALDQQLHQEPFVKPMNSYTFDQLRSINNITKSKRELDVSKRKLQQQIKRYIKDIDFYNVNNIPVLVGQLNYRCDILEEDIKKLRAGNEALKRQVFNAQQKIQDAEELLSRADNVKELITDKFEIYAHEIEYLKKNRDDVKREIKRILRDYVSRVYEVFPIRDVSSTQFSILGFEFPHNLKMLKKICYYNASGLKNYYYEPEFDTESQWHESTISQVNACLSLIVQLLSVLSNLTETPLLYKMALFGNQSYIIDSTKVYPIAGKNPPNLTPPYKFPLHFDSKDINNERVLTSQGSIIMNQEFEYGLKLLSRNILQLVSHVKEDIYDESNSSSVPSDCQDNFLWNLKYLELLITA</sequence>
<name>A0A8X7NQJ4_CANPA</name>
<dbReference type="GO" id="GO:0035493">
    <property type="term" value="P:SNARE complex assembly"/>
    <property type="evidence" value="ECO:0007669"/>
    <property type="project" value="TreeGrafter"/>
</dbReference>
<evidence type="ECO:0000256" key="1">
    <source>
        <dbReference type="ARBA" id="ARBA00023054"/>
    </source>
</evidence>
<keyword evidence="1 2" id="KW-0175">Coiled coil</keyword>
<dbReference type="OrthoDB" id="72772at2759"/>
<feature type="coiled-coil region" evidence="2">
    <location>
        <begin position="223"/>
        <end position="346"/>
    </location>
</feature>
<dbReference type="GO" id="GO:0000149">
    <property type="term" value="F:SNARE binding"/>
    <property type="evidence" value="ECO:0007669"/>
    <property type="project" value="TreeGrafter"/>
</dbReference>
<dbReference type="GO" id="GO:0000323">
    <property type="term" value="C:lytic vacuole"/>
    <property type="evidence" value="ECO:0007669"/>
    <property type="project" value="TreeGrafter"/>
</dbReference>
<comment type="caution">
    <text evidence="3">The sequence shown here is derived from an EMBL/GenBank/DDBJ whole genome shotgun (WGS) entry which is preliminary data.</text>
</comment>
<dbReference type="Proteomes" id="UP000590412">
    <property type="component" value="Unassembled WGS sequence"/>
</dbReference>
<dbReference type="PANTHER" id="PTHR15157:SF5">
    <property type="entry name" value="UV RADIATION RESISTANCE-ASSOCIATED GENE PROTEIN"/>
    <property type="match status" value="1"/>
</dbReference>
<evidence type="ECO:0000313" key="3">
    <source>
        <dbReference type="EMBL" id="KAF6058940.1"/>
    </source>
</evidence>
<evidence type="ECO:0000313" key="4">
    <source>
        <dbReference type="Proteomes" id="UP000590412"/>
    </source>
</evidence>
<organism evidence="3 4">
    <name type="scientific">Candida parapsilosis</name>
    <name type="common">Yeast</name>
    <dbReference type="NCBI Taxonomy" id="5480"/>
    <lineage>
        <taxon>Eukaryota</taxon>
        <taxon>Fungi</taxon>
        <taxon>Dikarya</taxon>
        <taxon>Ascomycota</taxon>
        <taxon>Saccharomycotina</taxon>
        <taxon>Pichiomycetes</taxon>
        <taxon>Debaryomycetaceae</taxon>
        <taxon>Candida/Lodderomyces clade</taxon>
        <taxon>Candida</taxon>
    </lineage>
</organism>
<protein>
    <submittedName>
        <fullName evidence="3">UV radiation resistance protein and autophagy-related subunit 14 family protein</fullName>
    </submittedName>
</protein>
<evidence type="ECO:0000256" key="2">
    <source>
        <dbReference type="SAM" id="Coils"/>
    </source>
</evidence>